<evidence type="ECO:0000256" key="1">
    <source>
        <dbReference type="ARBA" id="ARBA00001966"/>
    </source>
</evidence>
<dbReference type="PATRIC" id="fig|271065.3.peg.951"/>
<proteinExistence type="predicted"/>
<evidence type="ECO:0000313" key="10">
    <source>
        <dbReference type="Proteomes" id="UP000008315"/>
    </source>
</evidence>
<dbReference type="SFLD" id="SFLDG01082">
    <property type="entry name" value="B12-binding_domain_containing"/>
    <property type="match status" value="1"/>
</dbReference>
<dbReference type="Proteomes" id="UP000008315">
    <property type="component" value="Chromosome"/>
</dbReference>
<accession>G4T3D2</accession>
<dbReference type="Pfam" id="PF13311">
    <property type="entry name" value="DUF4080"/>
    <property type="match status" value="1"/>
</dbReference>
<reference evidence="10" key="1">
    <citation type="journal article" date="2012" name="J. Bacteriol.">
        <title>Genome sequence of the haloalkaliphilic methanotrophic bacterium Methylomicrobium alcaliphilum 20Z.</title>
        <authorList>
            <person name="Vuilleumier S."/>
            <person name="Khmelenina V.N."/>
            <person name="Bringel F."/>
            <person name="Reshetnikov A.S."/>
            <person name="Lajus A."/>
            <person name="Mangenot S."/>
            <person name="Rouy Z."/>
            <person name="Op den Camp H.J."/>
            <person name="Jetten M.S."/>
            <person name="Dispirito A.A."/>
            <person name="Dunfield P."/>
            <person name="Klotz M.G."/>
            <person name="Semrau J.D."/>
            <person name="Stein L.Y."/>
            <person name="Barbe V."/>
            <person name="Medigue C."/>
            <person name="Trotsenko Y.A."/>
            <person name="Kalyuzhnaya M.G."/>
        </authorList>
    </citation>
    <scope>NUCLEOTIDE SEQUENCE [LARGE SCALE GENOMIC DNA]</scope>
    <source>
        <strain evidence="10">DSM 19304 / NCIMB 14124 / VKM B-2133 / 20Z</strain>
    </source>
</reference>
<feature type="region of interest" description="Disordered" evidence="6">
    <location>
        <begin position="481"/>
        <end position="502"/>
    </location>
</feature>
<dbReference type="GO" id="GO:0031419">
    <property type="term" value="F:cobalamin binding"/>
    <property type="evidence" value="ECO:0007669"/>
    <property type="project" value="InterPro"/>
</dbReference>
<feature type="domain" description="Radical SAM core" evidence="8">
    <location>
        <begin position="159"/>
        <end position="389"/>
    </location>
</feature>
<dbReference type="InterPro" id="IPR006638">
    <property type="entry name" value="Elp3/MiaA/NifB-like_rSAM"/>
</dbReference>
<dbReference type="SUPFAM" id="SSF102114">
    <property type="entry name" value="Radical SAM enzymes"/>
    <property type="match status" value="1"/>
</dbReference>
<dbReference type="STRING" id="1091494.MEALZ_0930"/>
<dbReference type="InterPro" id="IPR051198">
    <property type="entry name" value="BchE-like"/>
</dbReference>
<evidence type="ECO:0000256" key="3">
    <source>
        <dbReference type="ARBA" id="ARBA00022723"/>
    </source>
</evidence>
<evidence type="ECO:0000256" key="5">
    <source>
        <dbReference type="ARBA" id="ARBA00023014"/>
    </source>
</evidence>
<protein>
    <submittedName>
        <fullName evidence="9">Fe-S oxidoreductase</fullName>
    </submittedName>
</protein>
<dbReference type="PANTHER" id="PTHR43409">
    <property type="entry name" value="ANAEROBIC MAGNESIUM-PROTOPORPHYRIN IX MONOMETHYL ESTER CYCLASE-RELATED"/>
    <property type="match status" value="1"/>
</dbReference>
<keyword evidence="10" id="KW-1185">Reference proteome</keyword>
<keyword evidence="3" id="KW-0479">Metal-binding</keyword>
<evidence type="ECO:0000256" key="6">
    <source>
        <dbReference type="SAM" id="MobiDB-lite"/>
    </source>
</evidence>
<dbReference type="InterPro" id="IPR058240">
    <property type="entry name" value="rSAM_sf"/>
</dbReference>
<feature type="domain" description="B12-binding" evidence="7">
    <location>
        <begin position="2"/>
        <end position="134"/>
    </location>
</feature>
<dbReference type="EMBL" id="FO082060">
    <property type="protein sequence ID" value="CCE22624.1"/>
    <property type="molecule type" value="Genomic_DNA"/>
</dbReference>
<keyword evidence="4" id="KW-0408">Iron</keyword>
<dbReference type="InterPro" id="IPR006158">
    <property type="entry name" value="Cobalamin-bd"/>
</dbReference>
<dbReference type="SUPFAM" id="SSF52242">
    <property type="entry name" value="Cobalamin (vitamin B12)-binding domain"/>
    <property type="match status" value="1"/>
</dbReference>
<evidence type="ECO:0000259" key="7">
    <source>
        <dbReference type="PROSITE" id="PS51332"/>
    </source>
</evidence>
<comment type="cofactor">
    <cofactor evidence="1">
        <name>[4Fe-4S] cluster</name>
        <dbReference type="ChEBI" id="CHEBI:49883"/>
    </cofactor>
</comment>
<dbReference type="InterPro" id="IPR007197">
    <property type="entry name" value="rSAM"/>
</dbReference>
<dbReference type="CDD" id="cd02068">
    <property type="entry name" value="radical_SAM_B12_BD"/>
    <property type="match status" value="1"/>
</dbReference>
<dbReference type="InterPro" id="IPR025288">
    <property type="entry name" value="DUF4080"/>
</dbReference>
<dbReference type="Pfam" id="PF02310">
    <property type="entry name" value="B12-binding"/>
    <property type="match status" value="1"/>
</dbReference>
<evidence type="ECO:0000256" key="2">
    <source>
        <dbReference type="ARBA" id="ARBA00022691"/>
    </source>
</evidence>
<dbReference type="HOGENOM" id="CLU_021572_1_1_6"/>
<dbReference type="PROSITE" id="PS51918">
    <property type="entry name" value="RADICAL_SAM"/>
    <property type="match status" value="1"/>
</dbReference>
<dbReference type="KEGG" id="mah:MEALZ_0930"/>
<evidence type="ECO:0000313" key="9">
    <source>
        <dbReference type="EMBL" id="CCE22624.1"/>
    </source>
</evidence>
<evidence type="ECO:0000259" key="8">
    <source>
        <dbReference type="PROSITE" id="PS51918"/>
    </source>
</evidence>
<dbReference type="PANTHER" id="PTHR43409:SF16">
    <property type="entry name" value="SLR0320 PROTEIN"/>
    <property type="match status" value="1"/>
</dbReference>
<dbReference type="SMART" id="SM00729">
    <property type="entry name" value="Elp3"/>
    <property type="match status" value="1"/>
</dbReference>
<dbReference type="PROSITE" id="PS51332">
    <property type="entry name" value="B12_BINDING"/>
    <property type="match status" value="1"/>
</dbReference>
<dbReference type="InterPro" id="IPR023404">
    <property type="entry name" value="rSAM_horseshoe"/>
</dbReference>
<dbReference type="GO" id="GO:0005829">
    <property type="term" value="C:cytosol"/>
    <property type="evidence" value="ECO:0007669"/>
    <property type="project" value="TreeGrafter"/>
</dbReference>
<dbReference type="Pfam" id="PF04055">
    <property type="entry name" value="Radical_SAM"/>
    <property type="match status" value="1"/>
</dbReference>
<name>G4T3D2_META2</name>
<feature type="compositionally biased region" description="Basic residues" evidence="6">
    <location>
        <begin position="488"/>
        <end position="502"/>
    </location>
</feature>
<dbReference type="RefSeq" id="WP_014147425.1">
    <property type="nucleotide sequence ID" value="NC_016112.1"/>
</dbReference>
<dbReference type="AlphaFoldDB" id="G4T3D2"/>
<dbReference type="Gene3D" id="3.80.30.20">
    <property type="entry name" value="tm_1862 like domain"/>
    <property type="match status" value="1"/>
</dbReference>
<dbReference type="InterPro" id="IPR036724">
    <property type="entry name" value="Cobalamin-bd_sf"/>
</dbReference>
<dbReference type="SFLD" id="SFLDS00029">
    <property type="entry name" value="Radical_SAM"/>
    <property type="match status" value="1"/>
</dbReference>
<dbReference type="GO" id="GO:0046872">
    <property type="term" value="F:metal ion binding"/>
    <property type="evidence" value="ECO:0007669"/>
    <property type="project" value="UniProtKB-KW"/>
</dbReference>
<gene>
    <name evidence="9" type="ordered locus">MEALZ_0930</name>
</gene>
<evidence type="ECO:0000256" key="4">
    <source>
        <dbReference type="ARBA" id="ARBA00023004"/>
    </source>
</evidence>
<keyword evidence="2" id="KW-0949">S-adenosyl-L-methionine</keyword>
<dbReference type="CDD" id="cd01335">
    <property type="entry name" value="Radical_SAM"/>
    <property type="match status" value="1"/>
</dbReference>
<dbReference type="Gene3D" id="3.40.50.280">
    <property type="entry name" value="Cobalamin-binding domain"/>
    <property type="match status" value="1"/>
</dbReference>
<keyword evidence="5" id="KW-0411">Iron-sulfur</keyword>
<dbReference type="GO" id="GO:0051536">
    <property type="term" value="F:iron-sulfur cluster binding"/>
    <property type="evidence" value="ECO:0007669"/>
    <property type="project" value="UniProtKB-KW"/>
</dbReference>
<dbReference type="GO" id="GO:0003824">
    <property type="term" value="F:catalytic activity"/>
    <property type="evidence" value="ECO:0007669"/>
    <property type="project" value="InterPro"/>
</dbReference>
<organism evidence="9 10">
    <name type="scientific">Methylotuvimicrobium alcaliphilum (strain DSM 19304 / NCIMB 14124 / VKM B-2133 / 20Z)</name>
    <name type="common">Methylomicrobium alcaliphilum</name>
    <dbReference type="NCBI Taxonomy" id="1091494"/>
    <lineage>
        <taxon>Bacteria</taxon>
        <taxon>Pseudomonadati</taxon>
        <taxon>Pseudomonadota</taxon>
        <taxon>Gammaproteobacteria</taxon>
        <taxon>Methylococcales</taxon>
        <taxon>Methylococcaceae</taxon>
        <taxon>Methylotuvimicrobium</taxon>
    </lineage>
</organism>
<sequence>MPQIRLTTLNARYIHSAFGLRYLYANLGELQNEAEILEFGIQDRPIDIVEKLLQHRPKIIGFGVYIWNVAEVGSTVALLKQVAPEIVVILGGPEVSHPPDLPLVAELADYIVTGVGEISFRGLCEQILNGEAPDEKIITGAESPLENLASPYPYYNDEDVRNRIVYVEASRGCPFKCEFCLSALDVTAKPFALDRFLGEMEVLYRRGVRHFKFIDRTFNLKIAVSIAILEFFLERMSDGLFLHFEVIPDHLPDRLKQTLEKFPSATLQFEVGVQTFDPAIQRLISRRQDNEKTKENLRWLKASTHAHIHADLIFGLPGDTLNNFAASFDQLVALQPHEIQLGILKRLRGAPLNRHNETYRMRYNPEPPYNILSTRDIGFDEMQRINRFARYWDMIANSGRFAETLPLILADAPFERFLRLSDALYELSGSTWKIALRRLFDLLYRAMTESLAISKVDAKNVLEADYRKTGEKGLASFMKTEGYEKGKSSRQNRANKRQRSFE</sequence>